<dbReference type="SUPFAM" id="SSF161093">
    <property type="entry name" value="MgtE membrane domain-like"/>
    <property type="match status" value="1"/>
</dbReference>
<feature type="transmembrane region" description="Helical" evidence="9">
    <location>
        <begin position="167"/>
        <end position="187"/>
    </location>
</feature>
<dbReference type="InterPro" id="IPR000644">
    <property type="entry name" value="CBS_dom"/>
</dbReference>
<evidence type="ECO:0000256" key="5">
    <source>
        <dbReference type="ARBA" id="ARBA00022842"/>
    </source>
</evidence>
<dbReference type="SMART" id="SM00116">
    <property type="entry name" value="CBS"/>
    <property type="match status" value="2"/>
</dbReference>
<evidence type="ECO:0000256" key="3">
    <source>
        <dbReference type="ARBA" id="ARBA00022448"/>
    </source>
</evidence>
<feature type="domain" description="CBS" evidence="10">
    <location>
        <begin position="18"/>
        <end position="80"/>
    </location>
</feature>
<keyword evidence="6 9" id="KW-1133">Transmembrane helix</keyword>
<evidence type="ECO:0000259" key="10">
    <source>
        <dbReference type="PROSITE" id="PS51371"/>
    </source>
</evidence>
<evidence type="ECO:0000256" key="4">
    <source>
        <dbReference type="ARBA" id="ARBA00022692"/>
    </source>
</evidence>
<organism evidence="11 12">
    <name type="scientific">Paracerasibacillus soli</name>
    <dbReference type="NCBI Taxonomy" id="480284"/>
    <lineage>
        <taxon>Bacteria</taxon>
        <taxon>Bacillati</taxon>
        <taxon>Bacillota</taxon>
        <taxon>Bacilli</taxon>
        <taxon>Bacillales</taxon>
        <taxon>Bacillaceae</taxon>
        <taxon>Paracerasibacillus</taxon>
    </lineage>
</organism>
<protein>
    <recommendedName>
        <fullName evidence="9">Magnesium transporter MgtE</fullName>
    </recommendedName>
</protein>
<comment type="caution">
    <text evidence="11">The sequence shown here is derived from an EMBL/GenBank/DDBJ whole genome shotgun (WGS) entry which is preliminary data.</text>
</comment>
<evidence type="ECO:0000256" key="7">
    <source>
        <dbReference type="ARBA" id="ARBA00023136"/>
    </source>
</evidence>
<dbReference type="CDD" id="cd04606">
    <property type="entry name" value="CBS_pair_Mg_transporter"/>
    <property type="match status" value="1"/>
</dbReference>
<name>A0ABU5CXH7_9BACI</name>
<dbReference type="Pfam" id="PF01769">
    <property type="entry name" value="MgtE"/>
    <property type="match status" value="1"/>
</dbReference>
<dbReference type="EMBL" id="JAWDIQ010000003">
    <property type="protein sequence ID" value="MDY0410155.1"/>
    <property type="molecule type" value="Genomic_DNA"/>
</dbReference>
<keyword evidence="4 9" id="KW-0812">Transmembrane</keyword>
<dbReference type="RefSeq" id="WP_320381018.1">
    <property type="nucleotide sequence ID" value="NZ_JAWDIQ010000003.1"/>
</dbReference>
<comment type="similarity">
    <text evidence="2 9">Belongs to the SLC41A transporter family.</text>
</comment>
<dbReference type="Pfam" id="PF00571">
    <property type="entry name" value="CBS"/>
    <property type="match status" value="2"/>
</dbReference>
<dbReference type="InterPro" id="IPR046342">
    <property type="entry name" value="CBS_dom_sf"/>
</dbReference>
<evidence type="ECO:0000313" key="11">
    <source>
        <dbReference type="EMBL" id="MDY0410155.1"/>
    </source>
</evidence>
<keyword evidence="3 9" id="KW-0813">Transport</keyword>
<evidence type="ECO:0000256" key="2">
    <source>
        <dbReference type="ARBA" id="ARBA00009749"/>
    </source>
</evidence>
<keyword evidence="7 9" id="KW-0472">Membrane</keyword>
<dbReference type="InterPro" id="IPR006667">
    <property type="entry name" value="SLC41_membr_dom"/>
</dbReference>
<feature type="domain" description="CBS" evidence="10">
    <location>
        <begin position="82"/>
        <end position="138"/>
    </location>
</feature>
<feature type="transmembrane region" description="Helical" evidence="9">
    <location>
        <begin position="305"/>
        <end position="323"/>
    </location>
</feature>
<evidence type="ECO:0000256" key="6">
    <source>
        <dbReference type="ARBA" id="ARBA00022989"/>
    </source>
</evidence>
<dbReference type="PANTHER" id="PTHR41394">
    <property type="entry name" value="MAGNESIUM TRANSPORTER MGTE"/>
    <property type="match status" value="1"/>
</dbReference>
<dbReference type="PROSITE" id="PS51371">
    <property type="entry name" value="CBS"/>
    <property type="match status" value="2"/>
</dbReference>
<evidence type="ECO:0000256" key="9">
    <source>
        <dbReference type="RuleBase" id="RU362011"/>
    </source>
</evidence>
<keyword evidence="5 9" id="KW-0460">Magnesium</keyword>
<feature type="transmembrane region" description="Helical" evidence="9">
    <location>
        <begin position="241"/>
        <end position="261"/>
    </location>
</feature>
<comment type="caution">
    <text evidence="9">Lacks conserved residue(s) required for the propagation of feature annotation.</text>
</comment>
<dbReference type="InterPro" id="IPR036739">
    <property type="entry name" value="SLC41_membr_dom_sf"/>
</dbReference>
<keyword evidence="9" id="KW-0479">Metal-binding</keyword>
<evidence type="ECO:0000256" key="1">
    <source>
        <dbReference type="ARBA" id="ARBA00004141"/>
    </source>
</evidence>
<comment type="subunit">
    <text evidence="9">Homodimer.</text>
</comment>
<dbReference type="Proteomes" id="UP001275315">
    <property type="component" value="Unassembled WGS sequence"/>
</dbReference>
<feature type="transmembrane region" description="Helical" evidence="9">
    <location>
        <begin position="267"/>
        <end position="293"/>
    </location>
</feature>
<dbReference type="InterPro" id="IPR006669">
    <property type="entry name" value="MgtE_transporter"/>
</dbReference>
<dbReference type="PANTHER" id="PTHR41394:SF8">
    <property type="entry name" value="MAGNESIUM TRANSPORTER MGTE"/>
    <property type="match status" value="1"/>
</dbReference>
<dbReference type="NCBIfam" id="TIGR00400">
    <property type="entry name" value="mgtE"/>
    <property type="match status" value="1"/>
</dbReference>
<gene>
    <name evidence="11" type="primary">mgtE</name>
    <name evidence="11" type="ORF">RWD45_18375</name>
</gene>
<keyword evidence="8" id="KW-0129">CBS domain</keyword>
<sequence>MRRENTRIFEKETTGSFMNKEFIAINALLTVEQAILYLRENVRDKRNIYYVYIINEHDRLIGALSIRELLSKDSNRLVSEVKVSKIIFFKTDIDQEEAVKVFRDTDLVSIPVVNENGKLIGVVHVEDILDVMQQEATEDFHRMAPVSQKLDGGLIESTIGALYRKRIVWLIILVFINVFSGAGIAHFQDVIEANIALVFFLPLLVDSGGNAGSQSSTLVIRAMATGDIHLKDWFRMFTKEVVLSMAMGFTMALAVSAVGLMRGGVTIAIVVSITMVCIVVVGSLVGMSLPFIFRRLKLDPATASAPLITSICDITGVLIYFGIANKLLNL</sequence>
<proteinExistence type="inferred from homology"/>
<keyword evidence="9" id="KW-1003">Cell membrane</keyword>
<dbReference type="SUPFAM" id="SSF54631">
    <property type="entry name" value="CBS-domain pair"/>
    <property type="match status" value="1"/>
</dbReference>
<comment type="subcellular location">
    <subcellularLocation>
        <location evidence="9">Cell membrane</location>
        <topology evidence="9">Multi-pass membrane protein</topology>
    </subcellularLocation>
    <subcellularLocation>
        <location evidence="1">Membrane</location>
        <topology evidence="1">Multi-pass membrane protein</topology>
    </subcellularLocation>
</comment>
<comment type="function">
    <text evidence="9">Acts as a magnesium transporter.</text>
</comment>
<reference evidence="11 12" key="1">
    <citation type="submission" date="2023-10" db="EMBL/GenBank/DDBJ databases">
        <title>Virgibacillus soli CC-YMP-6 genome.</title>
        <authorList>
            <person name="Miliotis G."/>
            <person name="Sengupta P."/>
            <person name="Hameed A."/>
            <person name="Chuvochina M."/>
            <person name="Mcdonagh F."/>
            <person name="Simpson A.C."/>
            <person name="Singh N.K."/>
            <person name="Rekha P.D."/>
            <person name="Raman K."/>
            <person name="Hugenholtz P."/>
            <person name="Venkateswaran K."/>
        </authorList>
    </citation>
    <scope>NUCLEOTIDE SEQUENCE [LARGE SCALE GENOMIC DNA]</scope>
    <source>
        <strain evidence="11 12">CC-YMP-6</strain>
    </source>
</reference>
<keyword evidence="12" id="KW-1185">Reference proteome</keyword>
<evidence type="ECO:0000256" key="8">
    <source>
        <dbReference type="PROSITE-ProRule" id="PRU00703"/>
    </source>
</evidence>
<accession>A0ABU5CXH7</accession>
<dbReference type="Gene3D" id="3.10.580.10">
    <property type="entry name" value="CBS-domain"/>
    <property type="match status" value="1"/>
</dbReference>
<dbReference type="Gene3D" id="1.10.357.20">
    <property type="entry name" value="SLC41 divalent cation transporters, integral membrane domain"/>
    <property type="match status" value="1"/>
</dbReference>
<evidence type="ECO:0000313" key="12">
    <source>
        <dbReference type="Proteomes" id="UP001275315"/>
    </source>
</evidence>